<reference evidence="1" key="1">
    <citation type="submission" date="2022-06" db="EMBL/GenBank/DDBJ databases">
        <title>Aquibacillus sp. a new bacterium isolated from soil saline samples.</title>
        <authorList>
            <person name="Galisteo C."/>
            <person name="De La Haba R."/>
            <person name="Sanchez-Porro C."/>
            <person name="Ventosa A."/>
        </authorList>
    </citation>
    <scope>NUCLEOTIDE SEQUENCE</scope>
    <source>
        <strain evidence="1">3ASR75-11</strain>
    </source>
</reference>
<keyword evidence="2" id="KW-1185">Reference proteome</keyword>
<gene>
    <name evidence="1" type="ORF">NC797_07980</name>
</gene>
<evidence type="ECO:0000313" key="2">
    <source>
        <dbReference type="Proteomes" id="UP001145050"/>
    </source>
</evidence>
<dbReference type="Gene3D" id="3.90.1720.10">
    <property type="entry name" value="endopeptidase domain like (from Nostoc punctiforme)"/>
    <property type="match status" value="1"/>
</dbReference>
<accession>A0A9X3WUG2</accession>
<dbReference type="EMBL" id="JAMQKB010000006">
    <property type="protein sequence ID" value="MDC3424446.1"/>
    <property type="molecule type" value="Genomic_DNA"/>
</dbReference>
<name>A0A9X3WUG2_9BACI</name>
<proteinExistence type="predicted"/>
<sequence length="262" mass="30977">MRTYFKVKQDDYWFLVEKETNYPFYCYVDQRLVATIFIGDQYRLNKAWFTPGKHMLTVVTHYPENGKWKTLAEQYGFISYDYSKWNKQGSTSRQRTFRAGDILVASDNLNETTTGYMGHSAIVVDEQNLIESPGGHPAILMDSIEQFLEKHPAHAQFRPRSPELGLKAAQYGREYLAQYEQNLQQGINKPVFSFSLNTSLEDRWEHIYCSKLVWICYYYGANYRFENDYLWFAPEDLYTNLKKNSDFEILYEHPQVGFKINL</sequence>
<dbReference type="Proteomes" id="UP001145050">
    <property type="component" value="Unassembled WGS sequence"/>
</dbReference>
<dbReference type="RefSeq" id="WP_272436252.1">
    <property type="nucleotide sequence ID" value="NZ_JAMQKB010000006.1"/>
</dbReference>
<dbReference type="InterPro" id="IPR038765">
    <property type="entry name" value="Papain-like_cys_pep_sf"/>
</dbReference>
<dbReference type="SUPFAM" id="SSF54001">
    <property type="entry name" value="Cysteine proteinases"/>
    <property type="match status" value="1"/>
</dbReference>
<protein>
    <submittedName>
        <fullName evidence="1">Uncharacterized protein</fullName>
    </submittedName>
</protein>
<dbReference type="AlphaFoldDB" id="A0A9X3WUG2"/>
<evidence type="ECO:0000313" key="1">
    <source>
        <dbReference type="EMBL" id="MDC3424446.1"/>
    </source>
</evidence>
<organism evidence="1 2">
    <name type="scientific">Terrihalobacillus insolitus</name>
    <dbReference type="NCBI Taxonomy" id="2950438"/>
    <lineage>
        <taxon>Bacteria</taxon>
        <taxon>Bacillati</taxon>
        <taxon>Bacillota</taxon>
        <taxon>Bacilli</taxon>
        <taxon>Bacillales</taxon>
        <taxon>Bacillaceae</taxon>
        <taxon>Terrihalobacillus</taxon>
    </lineage>
</organism>
<comment type="caution">
    <text evidence="1">The sequence shown here is derived from an EMBL/GenBank/DDBJ whole genome shotgun (WGS) entry which is preliminary data.</text>
</comment>